<name>A0A8H3YLL6_VENIN</name>
<feature type="compositionally biased region" description="Basic and acidic residues" evidence="1">
    <location>
        <begin position="356"/>
        <end position="366"/>
    </location>
</feature>
<evidence type="ECO:0000313" key="2">
    <source>
        <dbReference type="EMBL" id="KAE9962757.1"/>
    </source>
</evidence>
<feature type="compositionally biased region" description="Basic and acidic residues" evidence="1">
    <location>
        <begin position="149"/>
        <end position="159"/>
    </location>
</feature>
<evidence type="ECO:0000256" key="1">
    <source>
        <dbReference type="SAM" id="MobiDB-lite"/>
    </source>
</evidence>
<dbReference type="Proteomes" id="UP000433883">
    <property type="component" value="Unassembled WGS sequence"/>
</dbReference>
<sequence>MTTPLPRELEVVKTLTAFQEQYTSDEAAFTWQKLDGCLIWPSIQTKTSNPRWQQLFIRCLPFHAGPGATAHERDFTDLFEFNPDYDPVILLQYSGNSWKGWYLQLYFRQNRNPGSGGLDRVVLVQLETVDGFEKGEGSKPSFFPPRPGHVYEEPKKPKAEAAATPNPKSSLTKLQREIADYNKPPVPSTSSSSSSSSSGGSGGQTVVDRPLPRLTAEGKNITPWDELPEELVAAGARILGMVKRDSPERRKAFRELDEMREAREARKRDEDDVEPATAAEREGVPAESTTARLSKEDIATKPPTTRARDIEVANTPTPQPQPPPTPSSSSSTKRKRKSDDDDDAPKEKKKKTKTKTKQEKKSRLERELEDLAPYNNFGLKELLPSSRRGNSWVRSGDWDS</sequence>
<proteinExistence type="predicted"/>
<dbReference type="EMBL" id="WNWQ01000972">
    <property type="protein sequence ID" value="KAE9962757.1"/>
    <property type="molecule type" value="Genomic_DNA"/>
</dbReference>
<feature type="compositionally biased region" description="Pro residues" evidence="1">
    <location>
        <begin position="317"/>
        <end position="326"/>
    </location>
</feature>
<comment type="caution">
    <text evidence="2">The sequence shown here is derived from an EMBL/GenBank/DDBJ whole genome shotgun (WGS) entry which is preliminary data.</text>
</comment>
<accession>A0A8H3YLL6</accession>
<feature type="compositionally biased region" description="Low complexity" evidence="1">
    <location>
        <begin position="188"/>
        <end position="198"/>
    </location>
</feature>
<reference evidence="2 3" key="1">
    <citation type="submission" date="2019-11" db="EMBL/GenBank/DDBJ databases">
        <title>Venturia inaequalis Genome Resource.</title>
        <authorList>
            <person name="Lichtner F.J."/>
        </authorList>
    </citation>
    <scope>NUCLEOTIDE SEQUENCE [LARGE SCALE GENOMIC DNA]</scope>
    <source>
        <strain evidence="2">Bline_iso_100314</strain>
    </source>
</reference>
<feature type="region of interest" description="Disordered" evidence="1">
    <location>
        <begin position="134"/>
        <end position="400"/>
    </location>
</feature>
<protein>
    <submittedName>
        <fullName evidence="2">Uncharacterized protein</fullName>
    </submittedName>
</protein>
<organism evidence="2 3">
    <name type="scientific">Venturia inaequalis</name>
    <name type="common">Apple scab fungus</name>
    <dbReference type="NCBI Taxonomy" id="5025"/>
    <lineage>
        <taxon>Eukaryota</taxon>
        <taxon>Fungi</taxon>
        <taxon>Dikarya</taxon>
        <taxon>Ascomycota</taxon>
        <taxon>Pezizomycotina</taxon>
        <taxon>Dothideomycetes</taxon>
        <taxon>Pleosporomycetidae</taxon>
        <taxon>Venturiales</taxon>
        <taxon>Venturiaceae</taxon>
        <taxon>Venturia</taxon>
    </lineage>
</organism>
<dbReference type="AlphaFoldDB" id="A0A8H3YLL6"/>
<feature type="compositionally biased region" description="Basic and acidic residues" evidence="1">
    <location>
        <begin position="242"/>
        <end position="270"/>
    </location>
</feature>
<evidence type="ECO:0000313" key="3">
    <source>
        <dbReference type="Proteomes" id="UP000433883"/>
    </source>
</evidence>
<gene>
    <name evidence="2" type="ORF">BLS_010058</name>
</gene>